<reference evidence="2" key="1">
    <citation type="submission" date="2022-06" db="EMBL/GenBank/DDBJ databases">
        <title>New cyanobacteria of genus Symplocastrum in benthos of Lake Baikal.</title>
        <authorList>
            <person name="Sorokovikova E."/>
            <person name="Tikhonova I."/>
            <person name="Krasnopeev A."/>
            <person name="Evseev P."/>
            <person name="Gladkikh A."/>
            <person name="Belykh O."/>
        </authorList>
    </citation>
    <scope>NUCLEOTIDE SEQUENCE</scope>
    <source>
        <strain evidence="2">BBK-W-15</strain>
    </source>
</reference>
<proteinExistence type="predicted"/>
<accession>A0AAE3GP73</accession>
<gene>
    <name evidence="2" type="ORF">NJ959_03105</name>
</gene>
<feature type="signal peptide" evidence="1">
    <location>
        <begin position="1"/>
        <end position="27"/>
    </location>
</feature>
<evidence type="ECO:0000256" key="1">
    <source>
        <dbReference type="SAM" id="SignalP"/>
    </source>
</evidence>
<sequence>MKFNAKVLLAILTVTAGGVSLAPAAFAGEGGIAGAASFNLRGGAVTDAAVAAAIGKNAAYAGANNNHGHIDAFAVGTGGRIVVDGDSNYVTIISEESSTGLEKKQANTLTNLTLDINSTSPLVDIQP</sequence>
<organism evidence="2 3">
    <name type="scientific">Limnofasciculus baicalensis BBK-W-15</name>
    <dbReference type="NCBI Taxonomy" id="2699891"/>
    <lineage>
        <taxon>Bacteria</taxon>
        <taxon>Bacillati</taxon>
        <taxon>Cyanobacteriota</taxon>
        <taxon>Cyanophyceae</taxon>
        <taxon>Coleofasciculales</taxon>
        <taxon>Coleofasciculaceae</taxon>
        <taxon>Limnofasciculus</taxon>
        <taxon>Limnofasciculus baicalensis</taxon>
    </lineage>
</organism>
<keyword evidence="1" id="KW-0732">Signal</keyword>
<feature type="chain" id="PRO_5041907385" evidence="1">
    <location>
        <begin position="28"/>
        <end position="127"/>
    </location>
</feature>
<name>A0AAE3GP73_9CYAN</name>
<protein>
    <submittedName>
        <fullName evidence="2">Uncharacterized protein</fullName>
    </submittedName>
</protein>
<keyword evidence="3" id="KW-1185">Reference proteome</keyword>
<dbReference type="RefSeq" id="WP_254010276.1">
    <property type="nucleotide sequence ID" value="NZ_JAMZMM010000015.1"/>
</dbReference>
<dbReference type="AlphaFoldDB" id="A0AAE3GP73"/>
<dbReference type="Proteomes" id="UP001204953">
    <property type="component" value="Unassembled WGS sequence"/>
</dbReference>
<comment type="caution">
    <text evidence="2">The sequence shown here is derived from an EMBL/GenBank/DDBJ whole genome shotgun (WGS) entry which is preliminary data.</text>
</comment>
<evidence type="ECO:0000313" key="2">
    <source>
        <dbReference type="EMBL" id="MCP2727461.1"/>
    </source>
</evidence>
<dbReference type="EMBL" id="JAMZMM010000015">
    <property type="protein sequence ID" value="MCP2727461.1"/>
    <property type="molecule type" value="Genomic_DNA"/>
</dbReference>
<evidence type="ECO:0000313" key="3">
    <source>
        <dbReference type="Proteomes" id="UP001204953"/>
    </source>
</evidence>